<evidence type="ECO:0000313" key="7">
    <source>
        <dbReference type="EMBL" id="PWK60904.1"/>
    </source>
</evidence>
<dbReference type="Pfam" id="PF13510">
    <property type="entry name" value="Fer2_4"/>
    <property type="match status" value="1"/>
</dbReference>
<dbReference type="Gene3D" id="3.10.20.440">
    <property type="entry name" value="2Fe-2S iron-sulphur cluster binding domain, sarcosine oxidase, alpha subunit, N-terminal domain"/>
    <property type="match status" value="1"/>
</dbReference>
<evidence type="ECO:0000256" key="2">
    <source>
        <dbReference type="ARBA" id="ARBA00023002"/>
    </source>
</evidence>
<gene>
    <name evidence="7" type="ORF">C7455_103102</name>
</gene>
<dbReference type="RefSeq" id="WP_109667037.1">
    <property type="nucleotide sequence ID" value="NZ_QGGW01000003.1"/>
</dbReference>
<dbReference type="PRINTS" id="PR00368">
    <property type="entry name" value="FADPNR"/>
</dbReference>
<dbReference type="EMBL" id="QGGW01000003">
    <property type="protein sequence ID" value="PWK60904.1"/>
    <property type="molecule type" value="Genomic_DNA"/>
</dbReference>
<dbReference type="SUPFAM" id="SSF51905">
    <property type="entry name" value="FAD/NAD(P)-binding domain"/>
    <property type="match status" value="2"/>
</dbReference>
<reference evidence="7 8" key="1">
    <citation type="submission" date="2018-05" db="EMBL/GenBank/DDBJ databases">
        <title>Genomic Encyclopedia of Type Strains, Phase IV (KMG-IV): sequencing the most valuable type-strain genomes for metagenomic binning, comparative biology and taxonomic classification.</title>
        <authorList>
            <person name="Goeker M."/>
        </authorList>
    </citation>
    <scope>NUCLEOTIDE SEQUENCE [LARGE SCALE GENOMIC DNA]</scope>
    <source>
        <strain evidence="7 8">DSM 16097</strain>
    </source>
</reference>
<evidence type="ECO:0000259" key="6">
    <source>
        <dbReference type="Pfam" id="PF17806"/>
    </source>
</evidence>
<organism evidence="7 8">
    <name type="scientific">Roseicyclus mahoneyensis</name>
    <dbReference type="NCBI Taxonomy" id="164332"/>
    <lineage>
        <taxon>Bacteria</taxon>
        <taxon>Pseudomonadati</taxon>
        <taxon>Pseudomonadota</taxon>
        <taxon>Alphaproteobacteria</taxon>
        <taxon>Rhodobacterales</taxon>
        <taxon>Roseobacteraceae</taxon>
        <taxon>Roseicyclus</taxon>
    </lineage>
</organism>
<dbReference type="SUPFAM" id="SSF101790">
    <property type="entry name" value="Aminomethyltransferase beta-barrel domain"/>
    <property type="match status" value="1"/>
</dbReference>
<comment type="similarity">
    <text evidence="1">Belongs to the GcvT family.</text>
</comment>
<dbReference type="InterPro" id="IPR029043">
    <property type="entry name" value="GcvT/YgfZ_C"/>
</dbReference>
<dbReference type="Pfam" id="PF17806">
    <property type="entry name" value="SO_alpha_A3"/>
    <property type="match status" value="1"/>
</dbReference>
<dbReference type="SUPFAM" id="SSF103025">
    <property type="entry name" value="Folate-binding domain"/>
    <property type="match status" value="1"/>
</dbReference>
<comment type="caution">
    <text evidence="7">The sequence shown here is derived from an EMBL/GenBank/DDBJ whole genome shotgun (WGS) entry which is preliminary data.</text>
</comment>
<keyword evidence="8" id="KW-1185">Reference proteome</keyword>
<evidence type="ECO:0000313" key="8">
    <source>
        <dbReference type="Proteomes" id="UP000245708"/>
    </source>
</evidence>
<dbReference type="InterPro" id="IPR036188">
    <property type="entry name" value="FAD/NAD-bd_sf"/>
</dbReference>
<dbReference type="Pfam" id="PF08669">
    <property type="entry name" value="GCV_T_C"/>
    <property type="match status" value="1"/>
</dbReference>
<dbReference type="InterPro" id="IPR041117">
    <property type="entry name" value="SoxA_A3"/>
</dbReference>
<accession>A0A316GIP0</accession>
<dbReference type="PRINTS" id="PR00411">
    <property type="entry name" value="PNDRDTASEI"/>
</dbReference>
<evidence type="ECO:0000259" key="5">
    <source>
        <dbReference type="Pfam" id="PF08669"/>
    </source>
</evidence>
<dbReference type="Gene3D" id="3.30.1360.120">
    <property type="entry name" value="Probable tRNA modification gtpase trme, domain 1"/>
    <property type="match status" value="1"/>
</dbReference>
<evidence type="ECO:0000259" key="4">
    <source>
        <dbReference type="Pfam" id="PF01571"/>
    </source>
</evidence>
<evidence type="ECO:0000259" key="3">
    <source>
        <dbReference type="Pfam" id="PF01266"/>
    </source>
</evidence>
<dbReference type="Pfam" id="PF01266">
    <property type="entry name" value="DAO"/>
    <property type="match status" value="1"/>
</dbReference>
<dbReference type="Pfam" id="PF01571">
    <property type="entry name" value="GCV_T"/>
    <property type="match status" value="1"/>
</dbReference>
<keyword evidence="2" id="KW-0560">Oxidoreductase</keyword>
<feature type="domain" description="GCVT N-terminal" evidence="4">
    <location>
        <begin position="606"/>
        <end position="875"/>
    </location>
</feature>
<feature type="domain" description="FAD dependent oxidoreductase" evidence="3">
    <location>
        <begin position="167"/>
        <end position="197"/>
    </location>
</feature>
<evidence type="ECO:0000256" key="1">
    <source>
        <dbReference type="ARBA" id="ARBA00008609"/>
    </source>
</evidence>
<dbReference type="InterPro" id="IPR006076">
    <property type="entry name" value="FAD-dep_OxRdtase"/>
</dbReference>
<name>A0A316GIP0_9RHOB</name>
<dbReference type="Proteomes" id="UP000245708">
    <property type="component" value="Unassembled WGS sequence"/>
</dbReference>
<dbReference type="InterPro" id="IPR027266">
    <property type="entry name" value="TrmE/GcvT-like"/>
</dbReference>
<protein>
    <submittedName>
        <fullName evidence="7">Heterotetrameric sarcosine oxidase alpha subunit</fullName>
    </submittedName>
</protein>
<dbReference type="Gene3D" id="3.50.50.60">
    <property type="entry name" value="FAD/NAD(P)-binding domain"/>
    <property type="match status" value="1"/>
</dbReference>
<feature type="domain" description="SoxA A3" evidence="6">
    <location>
        <begin position="506"/>
        <end position="591"/>
    </location>
</feature>
<dbReference type="AlphaFoldDB" id="A0A316GIP0"/>
<dbReference type="PANTHER" id="PTHR43757">
    <property type="entry name" value="AMINOMETHYLTRANSFERASE"/>
    <property type="match status" value="1"/>
</dbReference>
<dbReference type="InterPro" id="IPR028896">
    <property type="entry name" value="GcvT/YgfZ/DmdA"/>
</dbReference>
<sequence length="989" mass="106497">MRIDTNWRGDPAERIVFTFNGQPIEGYRGDTVAAALLAKGIRLVGRSFKYHRPRGIFTAGSEEPNALVTIGSGADQMPNVRATLQEIHDGLEVRSQNHIGPLQRDLLAVNDLLHPFLGAGFYYKTFMWPRSFWERVYEPVIRRAAGLGALSHDHGGARSEKAFAHCDVLVIGAGITGIMAAYVAARAGADVLLVDENMSLHNRHRHFDDPIRDAQGITHFSPEDFAFFYLNALQAMPNVRIMTRTTVTGIYDGGSYGALERTGLHLSPDAHPDLPRETFWRIRARQTVLATGALERPIAFPNNDRPGIMMLSAFMRYVDGFGVLCGRTPSFFVTNDDAHRVIAGLIARPEIAQAIRRCTVIDPRPEARAQGDYRLIAGAEVIDTRGRHGLREITVRQGGSQQRIETDLLALSGGWNPTLHLTCHLGARPVWNAEAAMFVPAQDAVPGLHPAGACNGTLSTGGCLRDGHTTALRAIAVLGLADPGVPVPQAGEEAGNGVALWQVQAKGRAWLDLANDVTTKDVAQSAQEGFASVEHMKRYTTQGMAPDQGKSSNIGALAILADATGRSISATGTTTYRPPFVPLTMGALGAGGEGHGFAPERKMTSHAATVARGAPMIEAGLWYRPSYFPAPGETTWQQACDREVRMVRQSVGVVDVSSLGKIDIQGPDAGAFLDFVYTNTFSTLPVGRVRYGLMLREDGHVMDDGTTARLGPDHYVMTTTTAAAGQVMAHLELVAQGLRPDLDVRVISVTEQWAQMSVAGPLARSLLNGILDTPLDTAGFPFMACGAVRVHGIEARLFRVSFSGEQAFEVAVPARFGDALYRDLVARAEALGGGAYGLEALNVLRLEKGFLTHAEMHGRVTAYDLGLQGMMSPKKDYIGKPAAARPGLLEPGRERLVGLKPVDQGGILTAGARLFTKGDPHTRPHDQGYVTSVGSSATLGHMIGLGFLRHGPERMGEAITLVDHLRGIQTPCEVCAPVFFDQDGGRARG</sequence>
<dbReference type="OrthoDB" id="5287468at2"/>
<dbReference type="InterPro" id="IPR042204">
    <property type="entry name" value="2Fe-2S-bd_N"/>
</dbReference>
<dbReference type="InterPro" id="IPR013977">
    <property type="entry name" value="GcvT_C"/>
</dbReference>
<dbReference type="PANTHER" id="PTHR43757:SF2">
    <property type="entry name" value="AMINOMETHYLTRANSFERASE, MITOCHONDRIAL"/>
    <property type="match status" value="1"/>
</dbReference>
<feature type="domain" description="Aminomethyltransferase C-terminal" evidence="5">
    <location>
        <begin position="895"/>
        <end position="981"/>
    </location>
</feature>
<dbReference type="InterPro" id="IPR006222">
    <property type="entry name" value="GCVT_N"/>
</dbReference>
<dbReference type="GO" id="GO:0016491">
    <property type="term" value="F:oxidoreductase activity"/>
    <property type="evidence" value="ECO:0007669"/>
    <property type="project" value="UniProtKB-KW"/>
</dbReference>
<proteinExistence type="inferred from homology"/>